<organism evidence="1 2">
    <name type="scientific">Mycena maculata</name>
    <dbReference type="NCBI Taxonomy" id="230809"/>
    <lineage>
        <taxon>Eukaryota</taxon>
        <taxon>Fungi</taxon>
        <taxon>Dikarya</taxon>
        <taxon>Basidiomycota</taxon>
        <taxon>Agaricomycotina</taxon>
        <taxon>Agaricomycetes</taxon>
        <taxon>Agaricomycetidae</taxon>
        <taxon>Agaricales</taxon>
        <taxon>Marasmiineae</taxon>
        <taxon>Mycenaceae</taxon>
        <taxon>Mycena</taxon>
    </lineage>
</organism>
<sequence length="302" mass="34299">MWPGRTWSAFTVPVRLGPGPSTGFELHLLLPRSHANERTGAPAIPALPSGQTAWDPNKPCSNHLAHSNNLKTQLKPAVAGLFTSEEAAGKFADVLGLTPTCFTRRKGRCEDATDKLRNLWTALMPCEYEDPTDPIISNYLAKYMRGPLGSVLYEFFVDLVLSRNHPGESITGLLIFSTYAYEYRSQIRPLLDDTLEKLKASLRTRAEEILEVIRCKSLRRQHKKRPTIIRSHERDLYHITSCETMQLTLTRKGTFVRYAALHENGEGLTRYECARRRTVAYCCRVHQKMDWSPPMALVKKII</sequence>
<dbReference type="EMBL" id="JARJLG010000135">
    <property type="protein sequence ID" value="KAJ7738853.1"/>
    <property type="molecule type" value="Genomic_DNA"/>
</dbReference>
<evidence type="ECO:0000313" key="2">
    <source>
        <dbReference type="Proteomes" id="UP001215280"/>
    </source>
</evidence>
<accession>A0AAD7ICK3</accession>
<evidence type="ECO:0000313" key="1">
    <source>
        <dbReference type="EMBL" id="KAJ7738853.1"/>
    </source>
</evidence>
<comment type="caution">
    <text evidence="1">The sequence shown here is derived from an EMBL/GenBank/DDBJ whole genome shotgun (WGS) entry which is preliminary data.</text>
</comment>
<dbReference type="Proteomes" id="UP001215280">
    <property type="component" value="Unassembled WGS sequence"/>
</dbReference>
<proteinExistence type="predicted"/>
<name>A0AAD7ICK3_9AGAR</name>
<dbReference type="AlphaFoldDB" id="A0AAD7ICK3"/>
<gene>
    <name evidence="1" type="ORF">DFH07DRAFT_778915</name>
</gene>
<keyword evidence="2" id="KW-1185">Reference proteome</keyword>
<protein>
    <submittedName>
        <fullName evidence="1">Uncharacterized protein</fullName>
    </submittedName>
</protein>
<reference evidence="1" key="1">
    <citation type="submission" date="2023-03" db="EMBL/GenBank/DDBJ databases">
        <title>Massive genome expansion in bonnet fungi (Mycena s.s.) driven by repeated elements and novel gene families across ecological guilds.</title>
        <authorList>
            <consortium name="Lawrence Berkeley National Laboratory"/>
            <person name="Harder C.B."/>
            <person name="Miyauchi S."/>
            <person name="Viragh M."/>
            <person name="Kuo A."/>
            <person name="Thoen E."/>
            <person name="Andreopoulos B."/>
            <person name="Lu D."/>
            <person name="Skrede I."/>
            <person name="Drula E."/>
            <person name="Henrissat B."/>
            <person name="Morin E."/>
            <person name="Kohler A."/>
            <person name="Barry K."/>
            <person name="LaButti K."/>
            <person name="Morin E."/>
            <person name="Salamov A."/>
            <person name="Lipzen A."/>
            <person name="Mereny Z."/>
            <person name="Hegedus B."/>
            <person name="Baldrian P."/>
            <person name="Stursova M."/>
            <person name="Weitz H."/>
            <person name="Taylor A."/>
            <person name="Grigoriev I.V."/>
            <person name="Nagy L.G."/>
            <person name="Martin F."/>
            <person name="Kauserud H."/>
        </authorList>
    </citation>
    <scope>NUCLEOTIDE SEQUENCE</scope>
    <source>
        <strain evidence="1">CBHHK188m</strain>
    </source>
</reference>